<evidence type="ECO:0008006" key="4">
    <source>
        <dbReference type="Google" id="ProtNLM"/>
    </source>
</evidence>
<organism evidence="2 3">
    <name type="scientific">Desulfonispora thiosulfatigenes DSM 11270</name>
    <dbReference type="NCBI Taxonomy" id="656914"/>
    <lineage>
        <taxon>Bacteria</taxon>
        <taxon>Bacillati</taxon>
        <taxon>Bacillota</taxon>
        <taxon>Clostridia</taxon>
        <taxon>Eubacteriales</taxon>
        <taxon>Peptococcaceae</taxon>
        <taxon>Desulfonispora</taxon>
    </lineage>
</organism>
<keyword evidence="1" id="KW-1133">Transmembrane helix</keyword>
<evidence type="ECO:0000313" key="2">
    <source>
        <dbReference type="EMBL" id="SMB83113.1"/>
    </source>
</evidence>
<dbReference type="InterPro" id="IPR007211">
    <property type="entry name" value="DUF378"/>
</dbReference>
<feature type="transmembrane region" description="Helical" evidence="1">
    <location>
        <begin position="7"/>
        <end position="31"/>
    </location>
</feature>
<dbReference type="EMBL" id="FWWT01000008">
    <property type="protein sequence ID" value="SMB83113.1"/>
    <property type="molecule type" value="Genomic_DNA"/>
</dbReference>
<name>A0A1W1UPZ9_DESTI</name>
<keyword evidence="3" id="KW-1185">Reference proteome</keyword>
<dbReference type="STRING" id="656914.SAMN00017405_1003"/>
<evidence type="ECO:0000256" key="1">
    <source>
        <dbReference type="SAM" id="Phobius"/>
    </source>
</evidence>
<evidence type="ECO:0000313" key="3">
    <source>
        <dbReference type="Proteomes" id="UP000192731"/>
    </source>
</evidence>
<keyword evidence="1" id="KW-0812">Transmembrane</keyword>
<feature type="transmembrane region" description="Helical" evidence="1">
    <location>
        <begin position="37"/>
        <end position="58"/>
    </location>
</feature>
<dbReference type="AlphaFoldDB" id="A0A1W1UPZ9"/>
<keyword evidence="1" id="KW-0472">Membrane</keyword>
<gene>
    <name evidence="2" type="ORF">SAMN00017405_1003</name>
</gene>
<proteinExistence type="predicted"/>
<sequence length="66" mass="7193">MDKTALTLVIIGALNWGLIGLFNFDLVATLFGGQTSWLSRIVYSLVGIAGLYAISLLFTKDKVTDR</sequence>
<accession>A0A1W1UPZ9</accession>
<reference evidence="2 3" key="1">
    <citation type="submission" date="2017-04" db="EMBL/GenBank/DDBJ databases">
        <authorList>
            <person name="Afonso C.L."/>
            <person name="Miller P.J."/>
            <person name="Scott M.A."/>
            <person name="Spackman E."/>
            <person name="Goraichik I."/>
            <person name="Dimitrov K.M."/>
            <person name="Suarez D.L."/>
            <person name="Swayne D.E."/>
        </authorList>
    </citation>
    <scope>NUCLEOTIDE SEQUENCE [LARGE SCALE GENOMIC DNA]</scope>
    <source>
        <strain evidence="2 3">DSM 11270</strain>
    </source>
</reference>
<dbReference type="PANTHER" id="PTHR37304">
    <property type="entry name" value="MEMBRANE PROTEIN-RELATED"/>
    <property type="match status" value="1"/>
</dbReference>
<dbReference type="OrthoDB" id="9812136at2"/>
<dbReference type="Proteomes" id="UP000192731">
    <property type="component" value="Unassembled WGS sequence"/>
</dbReference>
<protein>
    <recommendedName>
        <fullName evidence="4">DUF378 domain-containing protein</fullName>
    </recommendedName>
</protein>
<dbReference type="PANTHER" id="PTHR37304:SF1">
    <property type="entry name" value="MEMBRANE PROTEIN"/>
    <property type="match status" value="1"/>
</dbReference>
<dbReference type="Pfam" id="PF04070">
    <property type="entry name" value="DUF378"/>
    <property type="match status" value="1"/>
</dbReference>